<reference evidence="2 3" key="1">
    <citation type="submission" date="2016-02" db="EMBL/GenBank/DDBJ databases">
        <title>Genome analysis of coral dinoflagellate symbionts highlights evolutionary adaptations to a symbiotic lifestyle.</title>
        <authorList>
            <person name="Aranda M."/>
            <person name="Li Y."/>
            <person name="Liew Y.J."/>
            <person name="Baumgarten S."/>
            <person name="Simakov O."/>
            <person name="Wilson M."/>
            <person name="Piel J."/>
            <person name="Ashoor H."/>
            <person name="Bougouffa S."/>
            <person name="Bajic V.B."/>
            <person name="Ryu T."/>
            <person name="Ravasi T."/>
            <person name="Bayer T."/>
            <person name="Micklem G."/>
            <person name="Kim H."/>
            <person name="Bhak J."/>
            <person name="Lajeunesse T.C."/>
            <person name="Voolstra C.R."/>
        </authorList>
    </citation>
    <scope>NUCLEOTIDE SEQUENCE [LARGE SCALE GENOMIC DNA]</scope>
    <source>
        <strain evidence="2 3">CCMP2467</strain>
    </source>
</reference>
<accession>A0A1Q9BZZ4</accession>
<sequence length="315" mass="33208">MRYHATISLGAKIRPVARTSTSLVSPARQGFSPSLVPRSSSPAGPRHTTAELTSAPPQRAVQLSPTPMRAPATGQTAIQAPSPPKLPARLSGSASARLTPSIPGQVSSPAPRVYNVVRSVHASPHTQATVRVVSNIQGTTSAPASVQWTTPRPGPDRPLTPVAGVVQRVTPPPLAAMRKSATGRELLTISSSSSSSKLGRELTIKDGSNVSVHGDGAEQGGRGLVCRALHLMEIVLLRAFPYIELARAKGMSRRLEELRNFGFPSPHGLWTMSMPPLHLVASTFPVQPGAVSCAVSVYSSRIGVDMEIHRNVPTP</sequence>
<dbReference type="EMBL" id="LSRX01002120">
    <property type="protein sequence ID" value="OLP76160.1"/>
    <property type="molecule type" value="Genomic_DNA"/>
</dbReference>
<comment type="caution">
    <text evidence="2">The sequence shown here is derived from an EMBL/GenBank/DDBJ whole genome shotgun (WGS) entry which is preliminary data.</text>
</comment>
<keyword evidence="3" id="KW-1185">Reference proteome</keyword>
<feature type="region of interest" description="Disordered" evidence="1">
    <location>
        <begin position="20"/>
        <end position="104"/>
    </location>
</feature>
<organism evidence="2 3">
    <name type="scientific">Symbiodinium microadriaticum</name>
    <name type="common">Dinoflagellate</name>
    <name type="synonym">Zooxanthella microadriatica</name>
    <dbReference type="NCBI Taxonomy" id="2951"/>
    <lineage>
        <taxon>Eukaryota</taxon>
        <taxon>Sar</taxon>
        <taxon>Alveolata</taxon>
        <taxon>Dinophyceae</taxon>
        <taxon>Suessiales</taxon>
        <taxon>Symbiodiniaceae</taxon>
        <taxon>Symbiodinium</taxon>
    </lineage>
</organism>
<evidence type="ECO:0000313" key="3">
    <source>
        <dbReference type="Proteomes" id="UP000186817"/>
    </source>
</evidence>
<feature type="compositionally biased region" description="Polar residues" evidence="1">
    <location>
        <begin position="50"/>
        <end position="65"/>
    </location>
</feature>
<evidence type="ECO:0000313" key="2">
    <source>
        <dbReference type="EMBL" id="OLP76160.1"/>
    </source>
</evidence>
<gene>
    <name evidence="2" type="ORF">AK812_SmicGene43941</name>
</gene>
<evidence type="ECO:0000256" key="1">
    <source>
        <dbReference type="SAM" id="MobiDB-lite"/>
    </source>
</evidence>
<name>A0A1Q9BZZ4_SYMMI</name>
<protein>
    <submittedName>
        <fullName evidence="2">Uncharacterized protein</fullName>
    </submittedName>
</protein>
<dbReference type="Proteomes" id="UP000186817">
    <property type="component" value="Unassembled WGS sequence"/>
</dbReference>
<feature type="compositionally biased region" description="Polar residues" evidence="1">
    <location>
        <begin position="92"/>
        <end position="104"/>
    </location>
</feature>
<proteinExistence type="predicted"/>
<dbReference type="AlphaFoldDB" id="A0A1Q9BZZ4"/>